<evidence type="ECO:0008006" key="3">
    <source>
        <dbReference type="Google" id="ProtNLM"/>
    </source>
</evidence>
<comment type="caution">
    <text evidence="1">The sequence shown here is derived from an EMBL/GenBank/DDBJ whole genome shotgun (WGS) entry which is preliminary data.</text>
</comment>
<dbReference type="EMBL" id="JAAVJL010000001">
    <property type="protein sequence ID" value="NMF56545.1"/>
    <property type="molecule type" value="Genomic_DNA"/>
</dbReference>
<evidence type="ECO:0000313" key="1">
    <source>
        <dbReference type="EMBL" id="NMF56545.1"/>
    </source>
</evidence>
<protein>
    <recommendedName>
        <fullName evidence="3">CopG family transcriptional regulator</fullName>
    </recommendedName>
</protein>
<reference evidence="1 2" key="1">
    <citation type="submission" date="2020-03" db="EMBL/GenBank/DDBJ databases">
        <title>Draft Genome Sequence of 2-Methylisoborneol Producing Pseudanabaena yagii Strain GIHE-NHR1 Isolated from North Han River in South Korea.</title>
        <authorList>
            <person name="Jeong J."/>
        </authorList>
    </citation>
    <scope>NUCLEOTIDE SEQUENCE [LARGE SCALE GENOMIC DNA]</scope>
    <source>
        <strain evidence="1 2">GIHE-NHR1</strain>
    </source>
</reference>
<gene>
    <name evidence="1" type="ORF">HC246_00510</name>
</gene>
<organism evidence="1 2">
    <name type="scientific">Pseudanabaena yagii GIHE-NHR1</name>
    <dbReference type="NCBI Taxonomy" id="2722753"/>
    <lineage>
        <taxon>Bacteria</taxon>
        <taxon>Bacillati</taxon>
        <taxon>Cyanobacteriota</taxon>
        <taxon>Cyanophyceae</taxon>
        <taxon>Pseudanabaenales</taxon>
        <taxon>Pseudanabaenaceae</taxon>
        <taxon>Pseudanabaena</taxon>
        <taxon>Pseudanabaena yagii</taxon>
    </lineage>
</organism>
<sequence length="74" mass="8642">METISIEVEPEIARAYQEANLMERKKMQIILNSSLKQFVRKLSLEDTIQEMQTQAKANGLNQEILNKILNEDYD</sequence>
<name>A0ABX1LLZ5_9CYAN</name>
<evidence type="ECO:0000313" key="2">
    <source>
        <dbReference type="Proteomes" id="UP000738376"/>
    </source>
</evidence>
<accession>A0ABX1LLZ5</accession>
<keyword evidence="2" id="KW-1185">Reference proteome</keyword>
<proteinExistence type="predicted"/>
<dbReference type="Proteomes" id="UP000738376">
    <property type="component" value="Unassembled WGS sequence"/>
</dbReference>
<dbReference type="RefSeq" id="WP_169361681.1">
    <property type="nucleotide sequence ID" value="NZ_JAAVJL010000001.1"/>
</dbReference>